<dbReference type="InterPro" id="IPR006343">
    <property type="entry name" value="DnaB/C_C"/>
</dbReference>
<proteinExistence type="inferred from homology"/>
<evidence type="ECO:0000313" key="4">
    <source>
        <dbReference type="EMBL" id="AFT81866.1"/>
    </source>
</evidence>
<dbReference type="eggNOG" id="COG3935">
    <property type="taxonomic scope" value="Bacteria"/>
</dbReference>
<name>K0DD11_LEUCJ</name>
<organism evidence="4 5">
    <name type="scientific">Leuconostoc carnosum (strain JB16)</name>
    <dbReference type="NCBI Taxonomy" id="1229758"/>
    <lineage>
        <taxon>Bacteria</taxon>
        <taxon>Bacillati</taxon>
        <taxon>Bacillota</taxon>
        <taxon>Bacilli</taxon>
        <taxon>Lactobacillales</taxon>
        <taxon>Lactobacillaceae</taxon>
        <taxon>Leuconostoc</taxon>
    </lineage>
</organism>
<dbReference type="Gene3D" id="1.10.10.630">
    <property type="entry name" value="DnaD domain-like"/>
    <property type="match status" value="1"/>
</dbReference>
<dbReference type="KEGG" id="lcn:C270_04775"/>
<sequence length="219" mass="25109">MNKFGGMMTLDKRVQQYIQSGHTSISNDLLLHYQEIGMDNDDLALYLQVMRIQNKGDTATPQVLASLLHVTESTVITRLKSLITRELMVISATSKQVETYDFTPVVEKLLQGQQVAAQSMISDGKSVRREIFQTIEVEFGRPLTPMEMQTIGHWFDQDHFEPELMLLAIQEAVANNARSLRYIETILVNWKRDNVRTPAQAQLAKQKRRGVTYTYDNLF</sequence>
<reference evidence="4 5" key="1">
    <citation type="journal article" date="2012" name="J. Bacteriol.">
        <title>Complete genome sequence of Leuconostoc carnosum strain JB16, isolated from Kimchi.</title>
        <authorList>
            <person name="Jung J.Y."/>
            <person name="Lee S.H."/>
            <person name="Jeon C.O."/>
        </authorList>
    </citation>
    <scope>NUCLEOTIDE SEQUENCE [LARGE SCALE GENOMIC DNA]</scope>
    <source>
        <strain evidence="4 5">JB16</strain>
    </source>
</reference>
<evidence type="ECO:0000256" key="1">
    <source>
        <dbReference type="ARBA" id="ARBA00093462"/>
    </source>
</evidence>
<dbReference type="Proteomes" id="UP000006299">
    <property type="component" value="Chromosome"/>
</dbReference>
<dbReference type="HOGENOM" id="CLU_091656_0_1_9"/>
<dbReference type="InterPro" id="IPR053162">
    <property type="entry name" value="DnaD"/>
</dbReference>
<feature type="domain" description="DnaD N-terminal" evidence="3">
    <location>
        <begin position="25"/>
        <end position="113"/>
    </location>
</feature>
<gene>
    <name evidence="4" type="ordered locus">C270_04775</name>
</gene>
<accession>K0DD11</accession>
<comment type="similarity">
    <text evidence="1">Belongs to the DnaB/DnaD family.</text>
</comment>
<dbReference type="Pfam" id="PF21984">
    <property type="entry name" value="DnaD_N"/>
    <property type="match status" value="1"/>
</dbReference>
<dbReference type="PANTHER" id="PTHR37293">
    <property type="entry name" value="PHAGE REPLICATION PROTEIN-RELATED"/>
    <property type="match status" value="1"/>
</dbReference>
<feature type="domain" description="DnaB/C C-terminal" evidence="2">
    <location>
        <begin position="132"/>
        <end position="202"/>
    </location>
</feature>
<dbReference type="Gene3D" id="1.10.10.10">
    <property type="entry name" value="Winged helix-like DNA-binding domain superfamily/Winged helix DNA-binding domain"/>
    <property type="match status" value="1"/>
</dbReference>
<dbReference type="InterPro" id="IPR036388">
    <property type="entry name" value="WH-like_DNA-bd_sf"/>
</dbReference>
<dbReference type="InterPro" id="IPR034829">
    <property type="entry name" value="DnaD-like_sf"/>
</dbReference>
<dbReference type="NCBIfam" id="TIGR01446">
    <property type="entry name" value="DnaD_dom"/>
    <property type="match status" value="1"/>
</dbReference>
<dbReference type="PATRIC" id="fig|1229758.3.peg.956"/>
<dbReference type="AlphaFoldDB" id="K0DD11"/>
<evidence type="ECO:0000259" key="3">
    <source>
        <dbReference type="Pfam" id="PF21984"/>
    </source>
</evidence>
<dbReference type="STRING" id="1229758.C270_04775"/>
<dbReference type="InterPro" id="IPR053843">
    <property type="entry name" value="DnaD_N"/>
</dbReference>
<dbReference type="PANTHER" id="PTHR37293:SF6">
    <property type="entry name" value="DNA REPLICATION PROTEIN DNAD"/>
    <property type="match status" value="1"/>
</dbReference>
<dbReference type="SUPFAM" id="SSF158499">
    <property type="entry name" value="DnaD domain-like"/>
    <property type="match status" value="1"/>
</dbReference>
<keyword evidence="5" id="KW-1185">Reference proteome</keyword>
<evidence type="ECO:0000313" key="5">
    <source>
        <dbReference type="Proteomes" id="UP000006299"/>
    </source>
</evidence>
<dbReference type="Pfam" id="PF07261">
    <property type="entry name" value="DnaB_2"/>
    <property type="match status" value="1"/>
</dbReference>
<protein>
    <submittedName>
        <fullName evidence="4">DNA replication protein DnaD</fullName>
    </submittedName>
</protein>
<evidence type="ECO:0000259" key="2">
    <source>
        <dbReference type="Pfam" id="PF07261"/>
    </source>
</evidence>
<dbReference type="EMBL" id="CP003851">
    <property type="protein sequence ID" value="AFT81866.1"/>
    <property type="molecule type" value="Genomic_DNA"/>
</dbReference>